<feature type="transmembrane region" description="Helical" evidence="8">
    <location>
        <begin position="89"/>
        <end position="107"/>
    </location>
</feature>
<gene>
    <name evidence="10" type="primary">yxeN_7</name>
    <name evidence="10" type="ORF">SDC9_78162</name>
</gene>
<dbReference type="GO" id="GO:0015184">
    <property type="term" value="F:L-cystine transmembrane transporter activity"/>
    <property type="evidence" value="ECO:0007669"/>
    <property type="project" value="TreeGrafter"/>
</dbReference>
<feature type="transmembrane region" description="Helical" evidence="8">
    <location>
        <begin position="192"/>
        <end position="210"/>
    </location>
</feature>
<feature type="transmembrane region" description="Helical" evidence="8">
    <location>
        <begin position="148"/>
        <end position="172"/>
    </location>
</feature>
<dbReference type="SUPFAM" id="SSF161098">
    <property type="entry name" value="MetI-like"/>
    <property type="match status" value="1"/>
</dbReference>
<keyword evidence="6 8" id="KW-1133">Transmembrane helix</keyword>
<accession>A0A644YSX0</accession>
<name>A0A644YSX0_9ZZZZ</name>
<dbReference type="PANTHER" id="PTHR30614">
    <property type="entry name" value="MEMBRANE COMPONENT OF AMINO ACID ABC TRANSPORTER"/>
    <property type="match status" value="1"/>
</dbReference>
<evidence type="ECO:0000256" key="1">
    <source>
        <dbReference type="ARBA" id="ARBA00004651"/>
    </source>
</evidence>
<protein>
    <submittedName>
        <fullName evidence="10">Putative amino-acid permease protein YxeN</fullName>
    </submittedName>
</protein>
<keyword evidence="3" id="KW-1003">Cell membrane</keyword>
<sequence length="222" mass="24440">MPGFDIDFAVMLFPLMLKYLKVTLLLSIGAAFWGILAAVFIALCIDLKVKLLAPFVKVYVSFFRGTPLIAQLFLMYFGFVQVIPSFKNMSSFTAALIVLSLNAAAFMSETIRGSISSVNKGQMEACVSVGMSYLQAMRRVILPQATRVAISALFNSFISIVKNSSLAFTIGVTEMIAVAQLEAASSYRYLEAFIDIAVVYWALTLVLGKVQQRIERNLSVQN</sequence>
<keyword evidence="5" id="KW-0029">Amino-acid transport</keyword>
<evidence type="ECO:0000256" key="4">
    <source>
        <dbReference type="ARBA" id="ARBA00022692"/>
    </source>
</evidence>
<evidence type="ECO:0000313" key="10">
    <source>
        <dbReference type="EMBL" id="MPM31606.1"/>
    </source>
</evidence>
<dbReference type="InterPro" id="IPR035906">
    <property type="entry name" value="MetI-like_sf"/>
</dbReference>
<evidence type="ECO:0000256" key="2">
    <source>
        <dbReference type="ARBA" id="ARBA00022448"/>
    </source>
</evidence>
<dbReference type="Gene3D" id="1.10.3720.10">
    <property type="entry name" value="MetI-like"/>
    <property type="match status" value="1"/>
</dbReference>
<dbReference type="GO" id="GO:0043190">
    <property type="term" value="C:ATP-binding cassette (ABC) transporter complex"/>
    <property type="evidence" value="ECO:0007669"/>
    <property type="project" value="InterPro"/>
</dbReference>
<reference evidence="10" key="1">
    <citation type="submission" date="2019-08" db="EMBL/GenBank/DDBJ databases">
        <authorList>
            <person name="Kucharzyk K."/>
            <person name="Murdoch R.W."/>
            <person name="Higgins S."/>
            <person name="Loffler F."/>
        </authorList>
    </citation>
    <scope>NUCLEOTIDE SEQUENCE</scope>
</reference>
<evidence type="ECO:0000256" key="6">
    <source>
        <dbReference type="ARBA" id="ARBA00022989"/>
    </source>
</evidence>
<proteinExistence type="predicted"/>
<keyword evidence="7 8" id="KW-0472">Membrane</keyword>
<evidence type="ECO:0000256" key="8">
    <source>
        <dbReference type="SAM" id="Phobius"/>
    </source>
</evidence>
<organism evidence="10">
    <name type="scientific">bioreactor metagenome</name>
    <dbReference type="NCBI Taxonomy" id="1076179"/>
    <lineage>
        <taxon>unclassified sequences</taxon>
        <taxon>metagenomes</taxon>
        <taxon>ecological metagenomes</taxon>
    </lineage>
</organism>
<dbReference type="CDD" id="cd06261">
    <property type="entry name" value="TM_PBP2"/>
    <property type="match status" value="1"/>
</dbReference>
<dbReference type="InterPro" id="IPR043429">
    <property type="entry name" value="ArtM/GltK/GlnP/TcyL/YhdX-like"/>
</dbReference>
<dbReference type="NCBIfam" id="TIGR01726">
    <property type="entry name" value="HEQRo_perm_3TM"/>
    <property type="match status" value="1"/>
</dbReference>
<dbReference type="AlphaFoldDB" id="A0A644YSX0"/>
<dbReference type="InterPro" id="IPR010065">
    <property type="entry name" value="AA_ABC_transptr_permease_3TM"/>
</dbReference>
<keyword evidence="4 8" id="KW-0812">Transmembrane</keyword>
<dbReference type="EMBL" id="VSSQ01006122">
    <property type="protein sequence ID" value="MPM31606.1"/>
    <property type="molecule type" value="Genomic_DNA"/>
</dbReference>
<feature type="domain" description="ABC transmembrane type-1" evidence="9">
    <location>
        <begin position="20"/>
        <end position="211"/>
    </location>
</feature>
<comment type="subcellular location">
    <subcellularLocation>
        <location evidence="1">Cell membrane</location>
        <topology evidence="1">Multi-pass membrane protein</topology>
    </subcellularLocation>
</comment>
<comment type="caution">
    <text evidence="10">The sequence shown here is derived from an EMBL/GenBank/DDBJ whole genome shotgun (WGS) entry which is preliminary data.</text>
</comment>
<dbReference type="Pfam" id="PF00528">
    <property type="entry name" value="BPD_transp_1"/>
    <property type="match status" value="1"/>
</dbReference>
<evidence type="ECO:0000256" key="5">
    <source>
        <dbReference type="ARBA" id="ARBA00022970"/>
    </source>
</evidence>
<evidence type="ECO:0000256" key="7">
    <source>
        <dbReference type="ARBA" id="ARBA00023136"/>
    </source>
</evidence>
<dbReference type="PROSITE" id="PS50928">
    <property type="entry name" value="ABC_TM1"/>
    <property type="match status" value="1"/>
</dbReference>
<feature type="transmembrane region" description="Helical" evidence="8">
    <location>
        <begin position="20"/>
        <end position="45"/>
    </location>
</feature>
<evidence type="ECO:0000259" key="9">
    <source>
        <dbReference type="PROSITE" id="PS50928"/>
    </source>
</evidence>
<keyword evidence="2" id="KW-0813">Transport</keyword>
<evidence type="ECO:0000256" key="3">
    <source>
        <dbReference type="ARBA" id="ARBA00022475"/>
    </source>
</evidence>
<dbReference type="InterPro" id="IPR000515">
    <property type="entry name" value="MetI-like"/>
</dbReference>
<feature type="transmembrane region" description="Helical" evidence="8">
    <location>
        <begin position="66"/>
        <end position="83"/>
    </location>
</feature>
<dbReference type="PANTHER" id="PTHR30614:SF0">
    <property type="entry name" value="L-CYSTINE TRANSPORT SYSTEM PERMEASE PROTEIN TCYL"/>
    <property type="match status" value="1"/>
</dbReference>